<dbReference type="Pfam" id="PF00089">
    <property type="entry name" value="Trypsin"/>
    <property type="match status" value="2"/>
</dbReference>
<dbReference type="Gene3D" id="2.60.120.290">
    <property type="entry name" value="Spermadhesin, CUB domain"/>
    <property type="match status" value="2"/>
</dbReference>
<dbReference type="InterPro" id="IPR043504">
    <property type="entry name" value="Peptidase_S1_PA_chymotrypsin"/>
</dbReference>
<dbReference type="SMART" id="SM00042">
    <property type="entry name" value="CUB"/>
    <property type="match status" value="2"/>
</dbReference>
<dbReference type="SUPFAM" id="SSF50494">
    <property type="entry name" value="Trypsin-like serine proteases"/>
    <property type="match status" value="2"/>
</dbReference>
<dbReference type="InterPro" id="IPR001314">
    <property type="entry name" value="Peptidase_S1A"/>
</dbReference>
<comment type="caution">
    <text evidence="7">Lacks conserved residue(s) required for the propagation of feature annotation.</text>
</comment>
<keyword evidence="2 8" id="KW-0645">Protease</keyword>
<proteinExistence type="predicted"/>
<dbReference type="PROSITE" id="PS01180">
    <property type="entry name" value="CUB"/>
    <property type="match status" value="2"/>
</dbReference>
<dbReference type="InterPro" id="IPR001254">
    <property type="entry name" value="Trypsin_dom"/>
</dbReference>
<dbReference type="OrthoDB" id="6380398at2759"/>
<dbReference type="CDD" id="cd00041">
    <property type="entry name" value="CUB"/>
    <property type="match status" value="2"/>
</dbReference>
<dbReference type="Gene3D" id="2.40.10.10">
    <property type="entry name" value="Trypsin-like serine proteases"/>
    <property type="match status" value="2"/>
</dbReference>
<dbReference type="FunFam" id="2.60.120.290:FF:000005">
    <property type="entry name" value="Procollagen C-endopeptidase enhancer 1"/>
    <property type="match status" value="2"/>
</dbReference>
<dbReference type="InterPro" id="IPR000859">
    <property type="entry name" value="CUB_dom"/>
</dbReference>
<evidence type="ECO:0000259" key="9">
    <source>
        <dbReference type="PROSITE" id="PS01180"/>
    </source>
</evidence>
<dbReference type="AlphaFoldDB" id="A0A7L0RUR2"/>
<organism evidence="11 12">
    <name type="scientific">Glaucidium brasilianum</name>
    <name type="common">Ferruginous pygmy-owl</name>
    <dbReference type="NCBI Taxonomy" id="78217"/>
    <lineage>
        <taxon>Eukaryota</taxon>
        <taxon>Metazoa</taxon>
        <taxon>Chordata</taxon>
        <taxon>Craniata</taxon>
        <taxon>Vertebrata</taxon>
        <taxon>Euteleostomi</taxon>
        <taxon>Archelosauria</taxon>
        <taxon>Archosauria</taxon>
        <taxon>Dinosauria</taxon>
        <taxon>Saurischia</taxon>
        <taxon>Theropoda</taxon>
        <taxon>Coelurosauria</taxon>
        <taxon>Aves</taxon>
        <taxon>Neognathae</taxon>
        <taxon>Neoaves</taxon>
        <taxon>Telluraves</taxon>
        <taxon>Strigiformes</taxon>
        <taxon>Strigidae</taxon>
        <taxon>Glaucidium</taxon>
    </lineage>
</organism>
<protein>
    <submittedName>
        <fullName evidence="11">OVCH2 protein</fullName>
    </submittedName>
</protein>
<sequence>SSFCSSDPKCGQKAQERKPWSYLNLFTRIVGGNQVKQGSHPWQVSLKRRQKHFCGGTIVSAQWVVTAAHCILDRSLLQYLSVTAGEHDLRIRENGEQTLPVKYVIKHPDFDPRRPMNYDIALLKLDGAFNFSSSVLPACLPNPGEKFEAGYICTACGWGRLNENGLLPQVLHEVNLPILNSRECSRALSTLKKPIHGDTIMCAGFPDGGKDACQGDSGGPLLCQRKHGAWTLAGVISWGMGCARGWISNEKKKHYNRGSPGIFTDLSAVLPWIQENMSAAFCSIQDGKLPDGEGELNFPGSSKQFYQNHQLCVWTLFVPEGNYILLHFSHFDIEPETFCDYDSLSVYSKDDRLVGKFCGGDLPLPILIGFNRIRLKFVSDNKDYGTGFSMTYKALTPDILPGKKSQCLHFCFPGFQDSGCESLAVLFEEGVLQSMHYPEHYSNMAGCQWIICAPEDHVIKLTYQSFEVEDSEDCSYDAVTVYEDVGKEEEIAKSCGFVLPAPVLSSSAVMLVVFHSDETETFGGFRATISFVHVTGNRSNLGNCLSGAAQRALWLLETSMLSVSDDLCGMPSNQPRFIFSRIIGGEEAVPYSWPWQVSVQISDEHICGGAVLAKEWVVTAAHCLTSKELFRDLWMVVTGLHDLAEQEYRQKRSVKQYIIHPSFNKTTVDSDIALLQLAEPLEFNPYVGPVCLPAKEQAVQPSRVCVVTGWGAREADREKGRKLHQLEVPILVLDTCQSYYINLPSKVTQKMICAGFPLEEGKDSCTGDSGGPLVCPSEDNSGFYTLHGITSWGLGCGRKSYPGVYTNVGLFVDWIKHSVNGSGMYEKKP</sequence>
<accession>A0A7L0RUR2</accession>
<evidence type="ECO:0000256" key="4">
    <source>
        <dbReference type="ARBA" id="ARBA00022825"/>
    </source>
</evidence>
<evidence type="ECO:0000256" key="6">
    <source>
        <dbReference type="ARBA" id="ARBA00023329"/>
    </source>
</evidence>
<name>A0A7L0RUR2_GLABR</name>
<dbReference type="InterPro" id="IPR033116">
    <property type="entry name" value="TRYPSIN_SER"/>
</dbReference>
<evidence type="ECO:0000256" key="1">
    <source>
        <dbReference type="ARBA" id="ARBA00004398"/>
    </source>
</evidence>
<dbReference type="GO" id="GO:0006508">
    <property type="term" value="P:proteolysis"/>
    <property type="evidence" value="ECO:0007669"/>
    <property type="project" value="UniProtKB-KW"/>
</dbReference>
<dbReference type="GO" id="GO:0004252">
    <property type="term" value="F:serine-type endopeptidase activity"/>
    <property type="evidence" value="ECO:0007669"/>
    <property type="project" value="InterPro"/>
</dbReference>
<dbReference type="PANTHER" id="PTHR24252">
    <property type="entry name" value="ACROSIN-RELATED"/>
    <property type="match status" value="1"/>
</dbReference>
<feature type="domain" description="CUB" evidence="9">
    <location>
        <begin position="420"/>
        <end position="532"/>
    </location>
</feature>
<keyword evidence="6" id="KW-0968">Cytoplasmic vesicle</keyword>
<evidence type="ECO:0000256" key="5">
    <source>
        <dbReference type="ARBA" id="ARBA00023157"/>
    </source>
</evidence>
<evidence type="ECO:0000313" key="11">
    <source>
        <dbReference type="EMBL" id="NXL33716.1"/>
    </source>
</evidence>
<evidence type="ECO:0000313" key="12">
    <source>
        <dbReference type="Proteomes" id="UP000591073"/>
    </source>
</evidence>
<dbReference type="InterPro" id="IPR018114">
    <property type="entry name" value="TRYPSIN_HIS"/>
</dbReference>
<feature type="non-terminal residue" evidence="11">
    <location>
        <position position="829"/>
    </location>
</feature>
<feature type="domain" description="Peptidase S1" evidence="10">
    <location>
        <begin position="582"/>
        <end position="820"/>
    </location>
</feature>
<dbReference type="PROSITE" id="PS00135">
    <property type="entry name" value="TRYPSIN_SER"/>
    <property type="match status" value="2"/>
</dbReference>
<gene>
    <name evidence="11" type="primary">Ovch2</name>
    <name evidence="11" type="ORF">GLABRA_R08188</name>
</gene>
<dbReference type="InterPro" id="IPR035914">
    <property type="entry name" value="Sperma_CUB_dom_sf"/>
</dbReference>
<dbReference type="Pfam" id="PF00431">
    <property type="entry name" value="CUB"/>
    <property type="match status" value="2"/>
</dbReference>
<reference evidence="11 12" key="1">
    <citation type="submission" date="2019-09" db="EMBL/GenBank/DDBJ databases">
        <title>Bird 10,000 Genomes (B10K) Project - Family phase.</title>
        <authorList>
            <person name="Zhang G."/>
        </authorList>
    </citation>
    <scope>NUCLEOTIDE SEQUENCE [LARGE SCALE GENOMIC DNA]</scope>
    <source>
        <strain evidence="11">B10K-DU-008-63</strain>
    </source>
</reference>
<dbReference type="CDD" id="cd00190">
    <property type="entry name" value="Tryp_SPc"/>
    <property type="match status" value="2"/>
</dbReference>
<dbReference type="SMART" id="SM00020">
    <property type="entry name" value="Tryp_SPc"/>
    <property type="match status" value="2"/>
</dbReference>
<dbReference type="SUPFAM" id="SSF49854">
    <property type="entry name" value="Spermadhesin, CUB domain"/>
    <property type="match status" value="2"/>
</dbReference>
<feature type="non-terminal residue" evidence="11">
    <location>
        <position position="1"/>
    </location>
</feature>
<dbReference type="PANTHER" id="PTHR24252:SF18">
    <property type="entry name" value="OVOCHYMASE 1"/>
    <property type="match status" value="1"/>
</dbReference>
<dbReference type="Proteomes" id="UP000591073">
    <property type="component" value="Unassembled WGS sequence"/>
</dbReference>
<dbReference type="InterPro" id="IPR009003">
    <property type="entry name" value="Peptidase_S1_PA"/>
</dbReference>
<keyword evidence="12" id="KW-1185">Reference proteome</keyword>
<evidence type="ECO:0000256" key="8">
    <source>
        <dbReference type="RuleBase" id="RU363034"/>
    </source>
</evidence>
<dbReference type="FunFam" id="2.40.10.10:FF:000003">
    <property type="entry name" value="Transmembrane serine protease 3"/>
    <property type="match status" value="2"/>
</dbReference>
<feature type="domain" description="Peptidase S1" evidence="10">
    <location>
        <begin position="29"/>
        <end position="278"/>
    </location>
</feature>
<feature type="domain" description="CUB" evidence="9">
    <location>
        <begin position="285"/>
        <end position="395"/>
    </location>
</feature>
<dbReference type="PROSITE" id="PS50240">
    <property type="entry name" value="TRYPSIN_DOM"/>
    <property type="match status" value="2"/>
</dbReference>
<dbReference type="PRINTS" id="PR00722">
    <property type="entry name" value="CHYMOTRYPSIN"/>
</dbReference>
<evidence type="ECO:0000259" key="10">
    <source>
        <dbReference type="PROSITE" id="PS50240"/>
    </source>
</evidence>
<dbReference type="PROSITE" id="PS00134">
    <property type="entry name" value="TRYPSIN_HIS"/>
    <property type="match status" value="2"/>
</dbReference>
<evidence type="ECO:0000256" key="2">
    <source>
        <dbReference type="ARBA" id="ARBA00022670"/>
    </source>
</evidence>
<keyword evidence="5 7" id="KW-1015">Disulfide bond</keyword>
<keyword evidence="3 8" id="KW-0378">Hydrolase</keyword>
<dbReference type="GO" id="GO:0030133">
    <property type="term" value="C:transport vesicle"/>
    <property type="evidence" value="ECO:0007669"/>
    <property type="project" value="UniProtKB-SubCell"/>
</dbReference>
<keyword evidence="4 8" id="KW-0720">Serine protease</keyword>
<evidence type="ECO:0000256" key="3">
    <source>
        <dbReference type="ARBA" id="ARBA00022801"/>
    </source>
</evidence>
<dbReference type="EMBL" id="VXAP01000238">
    <property type="protein sequence ID" value="NXL33716.1"/>
    <property type="molecule type" value="Genomic_DNA"/>
</dbReference>
<comment type="caution">
    <text evidence="11">The sequence shown here is derived from an EMBL/GenBank/DDBJ whole genome shotgun (WGS) entry which is preliminary data.</text>
</comment>
<feature type="disulfide bond" evidence="7">
    <location>
        <begin position="420"/>
        <end position="447"/>
    </location>
</feature>
<comment type="subcellular location">
    <subcellularLocation>
        <location evidence="1">Cytoplasmic vesicle</location>
        <location evidence="1">Secretory vesicle</location>
    </subcellularLocation>
</comment>
<evidence type="ECO:0000256" key="7">
    <source>
        <dbReference type="PROSITE-ProRule" id="PRU00059"/>
    </source>
</evidence>
<dbReference type="GO" id="GO:0009566">
    <property type="term" value="P:fertilization"/>
    <property type="evidence" value="ECO:0007669"/>
    <property type="project" value="UniProtKB-ARBA"/>
</dbReference>